<sequence>MLSSVSALIAAATLVVGTTTHPVVADASPAEKAPYDASAPQVPTSPDSKKEPISPAINPEAAKVASLVAETATDFDGANTSKQADPHAKEADNSIAKTIRAIPRCGLRTALVFDVSQSIGQQGLAASKEAGKTVVDILSGTSTTLSIMNFATEAPGDVNAEVINAKMESNQDVNNAKQTLDRLTLPGDRDYRRGGTNWSDALKRLSEAADNGEKYDVVYFITDGRPTAPFGWGVVTNDYDVIWAQYYAEQLRSKGTYVVGVGVGFRADSSDRVEIHPNPEYGQSIEGAAWETTYKYRHRESYAATVDFPGVEREYYNDYVLYVASQLKLLETISQDRIILPNGFEHLREELRKSFAGCGAKLVIKKELVDASGKVLHNSKDITTPGLSGAGFEFTSQLYKTRRGGVEKVLGPQATTDDDGIATLTMPTLRGREGFEPGTIEVSENLQNKPGWSLFLNGKQRKAAVCTAKDVHGTSKTVVDGAPPARMDSNTIYVEQNPSANGLTVRNANHLDTVECTFKNVVPAADFVVNKEKISEPIALTSEKDQRITAEYRVKVRNNASHQAQPGDILEAPQAFPGMNIAEVHVSGELVTEQNMRLAQEGNSWLIPHDKMQPIGAHTERSMTVAVTYVVTDPDATVRNEKALTCRSSSNHEGVGLVNTVALRSDKDHRDKWKNACVDLKAPHNAAFTLSKKAVYSPVVVTGAVNQELTATYEVAVKNDSAFTATPQDIIEEPATLSGMNVIGMVVSGDLVTNPAGLRKEKTGSWRLAKADMKKIQPQQTATMRVEVRYRVADPKATRAVRDHHQCVDGSTDKGLVNQVKFASSDARKGVKGAKGAAEEKTASACVSVAMPELTVDKEVYTQKAYIKEQAYPLAPTAKEVQFTYRFGTGSYPLDTIDISDVVMDVNTGAHTDQHLTLGTLQCTGATVIPGSGTRNDAPRLAVDKNHHGEIVCRTTVTDPKAIPATGAYTHTQINAQAHYTVPAYQATAPEQAQPLTGSASAWVFKFPAMVGEMPRSGGLGHGGYIGAGMFTVLLAAGLAGIVFRRQRTTE</sequence>
<dbReference type="Gene3D" id="3.40.50.410">
    <property type="entry name" value="von Willebrand factor, type A domain"/>
    <property type="match status" value="1"/>
</dbReference>
<reference evidence="4 5" key="1">
    <citation type="submission" date="2012-05" db="EMBL/GenBank/DDBJ databases">
        <authorList>
            <person name="Weinstock G."/>
            <person name="Sodergren E."/>
            <person name="Lobos E.A."/>
            <person name="Fulton L."/>
            <person name="Fulton R."/>
            <person name="Courtney L."/>
            <person name="Fronick C."/>
            <person name="O'Laughlin M."/>
            <person name="Godfrey J."/>
            <person name="Wilson R.M."/>
            <person name="Miner T."/>
            <person name="Farmer C."/>
            <person name="Delehaunty K."/>
            <person name="Cordes M."/>
            <person name="Minx P."/>
            <person name="Tomlinson C."/>
            <person name="Chen J."/>
            <person name="Wollam A."/>
            <person name="Pepin K.H."/>
            <person name="Bhonagiri V."/>
            <person name="Zhang X."/>
            <person name="Suruliraj S."/>
            <person name="Warren W."/>
            <person name="Mitreva M."/>
            <person name="Mardis E.R."/>
            <person name="Wilson R.K."/>
        </authorList>
    </citation>
    <scope>NUCLEOTIDE SEQUENCE [LARGE SCALE GENOMIC DNA]</scope>
    <source>
        <strain evidence="4 5">F0235</strain>
    </source>
</reference>
<evidence type="ECO:0000259" key="3">
    <source>
        <dbReference type="PROSITE" id="PS50234"/>
    </source>
</evidence>
<keyword evidence="2" id="KW-1133">Transmembrane helix</keyword>
<organism evidence="4 5">
    <name type="scientific">Corynebacterium durum F0235</name>
    <dbReference type="NCBI Taxonomy" id="1035195"/>
    <lineage>
        <taxon>Bacteria</taxon>
        <taxon>Bacillati</taxon>
        <taxon>Actinomycetota</taxon>
        <taxon>Actinomycetes</taxon>
        <taxon>Mycobacteriales</taxon>
        <taxon>Corynebacteriaceae</taxon>
        <taxon>Corynebacterium</taxon>
    </lineage>
</organism>
<keyword evidence="2" id="KW-0472">Membrane</keyword>
<dbReference type="PROSITE" id="PS50234">
    <property type="entry name" value="VWFA"/>
    <property type="match status" value="1"/>
</dbReference>
<dbReference type="EMBL" id="AMEM01000037">
    <property type="protein sequence ID" value="EKX88585.1"/>
    <property type="molecule type" value="Genomic_DNA"/>
</dbReference>
<keyword evidence="2" id="KW-0812">Transmembrane</keyword>
<proteinExistence type="predicted"/>
<dbReference type="Pfam" id="PF00092">
    <property type="entry name" value="VWA"/>
    <property type="match status" value="1"/>
</dbReference>
<evidence type="ECO:0000313" key="4">
    <source>
        <dbReference type="EMBL" id="EKX88585.1"/>
    </source>
</evidence>
<dbReference type="AlphaFoldDB" id="L1MC22"/>
<keyword evidence="5" id="KW-1185">Reference proteome</keyword>
<accession>L1MC22</accession>
<dbReference type="HOGENOM" id="CLU_290823_0_0_11"/>
<dbReference type="eggNOG" id="COG2304">
    <property type="taxonomic scope" value="Bacteria"/>
</dbReference>
<dbReference type="CDD" id="cd00198">
    <property type="entry name" value="vWFA"/>
    <property type="match status" value="1"/>
</dbReference>
<dbReference type="PATRIC" id="fig|1035195.3.peg.2022"/>
<dbReference type="SUPFAM" id="SSF53300">
    <property type="entry name" value="vWA-like"/>
    <property type="match status" value="1"/>
</dbReference>
<dbReference type="STRING" id="1035195.HMPREF9997_02259"/>
<protein>
    <submittedName>
        <fullName evidence="4">von Willebrand factor type A domain protein</fullName>
    </submittedName>
</protein>
<gene>
    <name evidence="4" type="ORF">HMPREF9997_02259</name>
</gene>
<evidence type="ECO:0000256" key="1">
    <source>
        <dbReference type="SAM" id="MobiDB-lite"/>
    </source>
</evidence>
<comment type="caution">
    <text evidence="4">The sequence shown here is derived from an EMBL/GenBank/DDBJ whole genome shotgun (WGS) entry which is preliminary data.</text>
</comment>
<feature type="domain" description="VWFA" evidence="3">
    <location>
        <begin position="108"/>
        <end position="274"/>
    </location>
</feature>
<feature type="transmembrane region" description="Helical" evidence="2">
    <location>
        <begin position="1024"/>
        <end position="1044"/>
    </location>
</feature>
<dbReference type="InterPro" id="IPR036465">
    <property type="entry name" value="vWFA_dom_sf"/>
</dbReference>
<feature type="region of interest" description="Disordered" evidence="1">
    <location>
        <begin position="29"/>
        <end position="55"/>
    </location>
</feature>
<evidence type="ECO:0000313" key="5">
    <source>
        <dbReference type="Proteomes" id="UP000010445"/>
    </source>
</evidence>
<dbReference type="InterPro" id="IPR002035">
    <property type="entry name" value="VWF_A"/>
</dbReference>
<dbReference type="Proteomes" id="UP000010445">
    <property type="component" value="Unassembled WGS sequence"/>
</dbReference>
<evidence type="ECO:0000256" key="2">
    <source>
        <dbReference type="SAM" id="Phobius"/>
    </source>
</evidence>
<name>L1MC22_9CORY</name>